<dbReference type="EMBL" id="PPCN01000003">
    <property type="protein sequence ID" value="POF32405.1"/>
    <property type="molecule type" value="Genomic_DNA"/>
</dbReference>
<evidence type="ECO:0000313" key="8">
    <source>
        <dbReference type="Proteomes" id="UP000236959"/>
    </source>
</evidence>
<dbReference type="GO" id="GO:0003677">
    <property type="term" value="F:DNA binding"/>
    <property type="evidence" value="ECO:0007669"/>
    <property type="project" value="UniProtKB-KW"/>
</dbReference>
<dbReference type="PANTHER" id="PTHR30204">
    <property type="entry name" value="REDOX-CYCLING DRUG-SENSING TRANSCRIPTIONAL ACTIVATOR SOXR"/>
    <property type="match status" value="1"/>
</dbReference>
<dbReference type="PROSITE" id="PS50937">
    <property type="entry name" value="HTH_MERR_2"/>
    <property type="match status" value="1"/>
</dbReference>
<dbReference type="CDD" id="cd01110">
    <property type="entry name" value="HTH_SoxR"/>
    <property type="match status" value="1"/>
</dbReference>
<evidence type="ECO:0000313" key="7">
    <source>
        <dbReference type="EMBL" id="POF32405.1"/>
    </source>
</evidence>
<dbReference type="Pfam" id="PF13411">
    <property type="entry name" value="MerR_1"/>
    <property type="match status" value="1"/>
</dbReference>
<keyword evidence="4" id="KW-0238">DNA-binding</keyword>
<dbReference type="GO" id="GO:0006979">
    <property type="term" value="P:response to oxidative stress"/>
    <property type="evidence" value="ECO:0007669"/>
    <property type="project" value="InterPro"/>
</dbReference>
<dbReference type="GO" id="GO:0051537">
    <property type="term" value="F:2 iron, 2 sulfur cluster binding"/>
    <property type="evidence" value="ECO:0007669"/>
    <property type="project" value="UniProtKB-KW"/>
</dbReference>
<dbReference type="InterPro" id="IPR047057">
    <property type="entry name" value="MerR_fam"/>
</dbReference>
<dbReference type="InterPro" id="IPR000551">
    <property type="entry name" value="MerR-type_HTH_dom"/>
</dbReference>
<feature type="domain" description="HTH merR-type" evidence="6">
    <location>
        <begin position="9"/>
        <end position="77"/>
    </location>
</feature>
<evidence type="ECO:0000256" key="4">
    <source>
        <dbReference type="ARBA" id="ARBA00023125"/>
    </source>
</evidence>
<feature type="compositionally biased region" description="Polar residues" evidence="5">
    <location>
        <begin position="166"/>
        <end position="175"/>
    </location>
</feature>
<dbReference type="GO" id="GO:0003700">
    <property type="term" value="F:DNA-binding transcription factor activity"/>
    <property type="evidence" value="ECO:0007669"/>
    <property type="project" value="InterPro"/>
</dbReference>
<dbReference type="Proteomes" id="UP000236959">
    <property type="component" value="Unassembled WGS sequence"/>
</dbReference>
<feature type="region of interest" description="Disordered" evidence="5">
    <location>
        <begin position="150"/>
        <end position="175"/>
    </location>
</feature>
<dbReference type="AlphaFoldDB" id="A0A2S3UXF1"/>
<evidence type="ECO:0000256" key="2">
    <source>
        <dbReference type="ARBA" id="ARBA00023004"/>
    </source>
</evidence>
<dbReference type="RefSeq" id="WP_208987431.1">
    <property type="nucleotide sequence ID" value="NZ_PPCN01000003.1"/>
</dbReference>
<accession>A0A2S3UXF1</accession>
<keyword evidence="3" id="KW-0411">Iron-sulfur</keyword>
<evidence type="ECO:0000256" key="5">
    <source>
        <dbReference type="SAM" id="MobiDB-lite"/>
    </source>
</evidence>
<dbReference type="SMART" id="SM00422">
    <property type="entry name" value="HTH_MERR"/>
    <property type="match status" value="1"/>
</dbReference>
<sequence length="175" mass="19536">MKKPIRAGDLTIGDLADRTGLSVSAIRFYEEKGLVHPTRNSGGQRRFMRADIRRLSFVLVAQEFGFSIAEIAEQLKLLPDGRAPTKADWTRISRQFRTHLDRRIDRMKALRDKLDACIGCGCLSLKSCRLYNAGDAAARHGRGPRYLLGDRSDYIEPEGEEGAESRNLSGKRSGA</sequence>
<evidence type="ECO:0000256" key="3">
    <source>
        <dbReference type="ARBA" id="ARBA00023014"/>
    </source>
</evidence>
<name>A0A2S3UXF1_9HYPH</name>
<protein>
    <submittedName>
        <fullName evidence="7">MerR family redox-sensitive transcriptional activator SoxR</fullName>
    </submittedName>
</protein>
<keyword evidence="1" id="KW-0479">Metal-binding</keyword>
<comment type="caution">
    <text evidence="7">The sequence shown here is derived from an EMBL/GenBank/DDBJ whole genome shotgun (WGS) entry which is preliminary data.</text>
</comment>
<gene>
    <name evidence="7" type="ORF">CLV41_103328</name>
</gene>
<evidence type="ECO:0000259" key="6">
    <source>
        <dbReference type="PROSITE" id="PS50937"/>
    </source>
</evidence>
<keyword evidence="8" id="KW-1185">Reference proteome</keyword>
<keyword evidence="1" id="KW-0001">2Fe-2S</keyword>
<dbReference type="PROSITE" id="PS00552">
    <property type="entry name" value="HTH_MERR_1"/>
    <property type="match status" value="1"/>
</dbReference>
<keyword evidence="2" id="KW-0408">Iron</keyword>
<dbReference type="SUPFAM" id="SSF46955">
    <property type="entry name" value="Putative DNA-binding domain"/>
    <property type="match status" value="1"/>
</dbReference>
<reference evidence="7 8" key="1">
    <citation type="submission" date="2018-01" db="EMBL/GenBank/DDBJ databases">
        <title>Genomic Encyclopedia of Archaeal and Bacterial Type Strains, Phase II (KMG-II): from individual species to whole genera.</title>
        <authorList>
            <person name="Goeker M."/>
        </authorList>
    </citation>
    <scope>NUCLEOTIDE SEQUENCE [LARGE SCALE GENOMIC DNA]</scope>
    <source>
        <strain evidence="7 8">DSM 17023</strain>
    </source>
</reference>
<dbReference type="PRINTS" id="PR00040">
    <property type="entry name" value="HTHMERR"/>
</dbReference>
<organism evidence="7 8">
    <name type="scientific">Roseibium marinum</name>
    <dbReference type="NCBI Taxonomy" id="281252"/>
    <lineage>
        <taxon>Bacteria</taxon>
        <taxon>Pseudomonadati</taxon>
        <taxon>Pseudomonadota</taxon>
        <taxon>Alphaproteobacteria</taxon>
        <taxon>Hyphomicrobiales</taxon>
        <taxon>Stappiaceae</taxon>
        <taxon>Roseibium</taxon>
    </lineage>
</organism>
<dbReference type="NCBIfam" id="TIGR01950">
    <property type="entry name" value="SoxR"/>
    <property type="match status" value="1"/>
</dbReference>
<proteinExistence type="predicted"/>
<dbReference type="Gene3D" id="1.10.1660.10">
    <property type="match status" value="1"/>
</dbReference>
<dbReference type="InterPro" id="IPR010211">
    <property type="entry name" value="Redox-sen_tscrpt-act_SoxR"/>
</dbReference>
<dbReference type="PANTHER" id="PTHR30204:SF0">
    <property type="entry name" value="REDOX-SENSITIVE TRANSCRIPTIONAL ACTIVATOR SOXR"/>
    <property type="match status" value="1"/>
</dbReference>
<evidence type="ECO:0000256" key="1">
    <source>
        <dbReference type="ARBA" id="ARBA00022714"/>
    </source>
</evidence>
<dbReference type="InterPro" id="IPR009061">
    <property type="entry name" value="DNA-bd_dom_put_sf"/>
</dbReference>